<dbReference type="AlphaFoldDB" id="A0A4R2L2B4"/>
<dbReference type="GO" id="GO:0005524">
    <property type="term" value="F:ATP binding"/>
    <property type="evidence" value="ECO:0007669"/>
    <property type="project" value="InterPro"/>
</dbReference>
<dbReference type="InterPro" id="IPR042120">
    <property type="entry name" value="MutL_C_dimsub"/>
</dbReference>
<dbReference type="InterPro" id="IPR037198">
    <property type="entry name" value="MutL_C_sf"/>
</dbReference>
<dbReference type="PROSITE" id="PS00058">
    <property type="entry name" value="DNA_MISMATCH_REPAIR_1"/>
    <property type="match status" value="1"/>
</dbReference>
<name>A0A4R2L2B4_9FIRM</name>
<dbReference type="SUPFAM" id="SSF54211">
    <property type="entry name" value="Ribosomal protein S5 domain 2-like"/>
    <property type="match status" value="1"/>
</dbReference>
<dbReference type="GO" id="GO:0006298">
    <property type="term" value="P:mismatch repair"/>
    <property type="evidence" value="ECO:0007669"/>
    <property type="project" value="UniProtKB-UniRule"/>
</dbReference>
<gene>
    <name evidence="4" type="primary">mutL</name>
    <name evidence="7" type="ORF">EV214_10112</name>
</gene>
<dbReference type="GO" id="GO:0140664">
    <property type="term" value="F:ATP-dependent DNA damage sensor activity"/>
    <property type="evidence" value="ECO:0007669"/>
    <property type="project" value="InterPro"/>
</dbReference>
<dbReference type="Gene3D" id="3.30.1540.20">
    <property type="entry name" value="MutL, C-terminal domain, dimerisation subdomain"/>
    <property type="match status" value="1"/>
</dbReference>
<protein>
    <recommendedName>
        <fullName evidence="4">DNA mismatch repair protein MutL</fullName>
    </recommendedName>
</protein>
<evidence type="ECO:0000256" key="4">
    <source>
        <dbReference type="HAMAP-Rule" id="MF_00149"/>
    </source>
</evidence>
<dbReference type="Pfam" id="PF13589">
    <property type="entry name" value="HATPase_c_3"/>
    <property type="match status" value="1"/>
</dbReference>
<sequence>MMIKRIHKLEKFIANKIAAGEVVDRPASVVKELVENAIDAKSSKIIVEIKEGGKTYIRITDNGVGIHESDVEIAFERHATSKIRNVSDLDSILSLGFRGEALASIASVSILELITKTRSSDAATYLELHGGVVRERKEVGSPSGTSFVVKNLFYNVPVRLQFMKSNVTETSYISDLISKFALAYPDMSFRFISNGTIIFSTSGSSSVITNIANIYGKEMARNMIYVSKIREGMALQAYISKPTLSRGNKQLQVFFVNGRYVKNKIISEAIEEAYKTLVTINKFPICFIYLNIPPNHIDVNIHPTKTEIRFNNASAIKELIVTTLKNKLLEENLVPNVNFEKQKKVVEGYQERIIDLPAFTNNEQQMGQMICATKEIEKADPLDKKDKTIKKEHIQNLVLENKSTYVANNKIIHDSTKPLFKKAENTIKDIDEAVNKQVKTKEEKMMNDAIVTKEEKIINQAINKNEEKTTQTTNTTKYNNKNREMIMNIKILGQIFNTYLIGQDGENMYLIDQHAAHERILYDTLLKNYKTQIAVSQKLLVPIVVELSFGEFEIVKKHIDLFIHLGFEIEEFGMNAFILRSVPIVFGKPEVKRFFIEIVDGLQKEVHNSYDLKVEKIISMSCKQAIKANDRLEQIEIDALMKQLAELENPFTCPHGRPIIVSMTKYEIEKKFKRV</sequence>
<dbReference type="InterPro" id="IPR038973">
    <property type="entry name" value="MutL/Mlh/Pms-like"/>
</dbReference>
<dbReference type="GO" id="GO:0016887">
    <property type="term" value="F:ATP hydrolysis activity"/>
    <property type="evidence" value="ECO:0007669"/>
    <property type="project" value="InterPro"/>
</dbReference>
<keyword evidence="2 4" id="KW-0227">DNA damage</keyword>
<dbReference type="InterPro" id="IPR014762">
    <property type="entry name" value="DNA_mismatch_repair_CS"/>
</dbReference>
<dbReference type="Proteomes" id="UP000294919">
    <property type="component" value="Unassembled WGS sequence"/>
</dbReference>
<organism evidence="7 8">
    <name type="scientific">Marinisporobacter balticus</name>
    <dbReference type="NCBI Taxonomy" id="2018667"/>
    <lineage>
        <taxon>Bacteria</taxon>
        <taxon>Bacillati</taxon>
        <taxon>Bacillota</taxon>
        <taxon>Clostridia</taxon>
        <taxon>Peptostreptococcales</taxon>
        <taxon>Thermotaleaceae</taxon>
        <taxon>Marinisporobacter</taxon>
    </lineage>
</organism>
<evidence type="ECO:0000259" key="6">
    <source>
        <dbReference type="SMART" id="SM01340"/>
    </source>
</evidence>
<keyword evidence="8" id="KW-1185">Reference proteome</keyword>
<dbReference type="FunFam" id="3.30.565.10:FF:000003">
    <property type="entry name" value="DNA mismatch repair endonuclease MutL"/>
    <property type="match status" value="1"/>
</dbReference>
<evidence type="ECO:0000256" key="3">
    <source>
        <dbReference type="ARBA" id="ARBA00023204"/>
    </source>
</evidence>
<dbReference type="Pfam" id="PF01119">
    <property type="entry name" value="DNA_mis_repair"/>
    <property type="match status" value="1"/>
</dbReference>
<accession>A0A4R2L2B4</accession>
<comment type="function">
    <text evidence="4">This protein is involved in the repair of mismatches in DNA. It is required for dam-dependent methyl-directed DNA mismatch repair. May act as a 'molecular matchmaker', a protein that promotes the formation of a stable complex between two or more DNA-binding proteins in an ATP-dependent manner without itself being part of a final effector complex.</text>
</comment>
<proteinExistence type="inferred from homology"/>
<dbReference type="InterPro" id="IPR013507">
    <property type="entry name" value="DNA_mismatch_S5_2-like"/>
</dbReference>
<evidence type="ECO:0000259" key="5">
    <source>
        <dbReference type="SMART" id="SM00853"/>
    </source>
</evidence>
<dbReference type="Gene3D" id="3.30.230.10">
    <property type="match status" value="1"/>
</dbReference>
<dbReference type="GO" id="GO:0030983">
    <property type="term" value="F:mismatched DNA binding"/>
    <property type="evidence" value="ECO:0007669"/>
    <property type="project" value="InterPro"/>
</dbReference>
<dbReference type="InterPro" id="IPR002099">
    <property type="entry name" value="MutL/Mlh/PMS"/>
</dbReference>
<dbReference type="InterPro" id="IPR042121">
    <property type="entry name" value="MutL_C_regsub"/>
</dbReference>
<dbReference type="InterPro" id="IPR014790">
    <property type="entry name" value="MutL_C"/>
</dbReference>
<dbReference type="InterPro" id="IPR020568">
    <property type="entry name" value="Ribosomal_Su5_D2-typ_SF"/>
</dbReference>
<dbReference type="HAMAP" id="MF_00149">
    <property type="entry name" value="DNA_mis_repair"/>
    <property type="match status" value="1"/>
</dbReference>
<comment type="similarity">
    <text evidence="1 4">Belongs to the DNA mismatch repair MutL/HexB family.</text>
</comment>
<dbReference type="Gene3D" id="3.30.565.10">
    <property type="entry name" value="Histidine kinase-like ATPase, C-terminal domain"/>
    <property type="match status" value="1"/>
</dbReference>
<dbReference type="PANTHER" id="PTHR10073">
    <property type="entry name" value="DNA MISMATCH REPAIR PROTEIN MLH, PMS, MUTL"/>
    <property type="match status" value="1"/>
</dbReference>
<feature type="domain" description="DNA mismatch repair protein S5" evidence="6">
    <location>
        <begin position="211"/>
        <end position="329"/>
    </location>
</feature>
<dbReference type="NCBIfam" id="TIGR00585">
    <property type="entry name" value="mutl"/>
    <property type="match status" value="1"/>
</dbReference>
<dbReference type="SUPFAM" id="SSF118116">
    <property type="entry name" value="DNA mismatch repair protein MutL"/>
    <property type="match status" value="1"/>
</dbReference>
<dbReference type="SMART" id="SM00853">
    <property type="entry name" value="MutL_C"/>
    <property type="match status" value="1"/>
</dbReference>
<dbReference type="SUPFAM" id="SSF55874">
    <property type="entry name" value="ATPase domain of HSP90 chaperone/DNA topoisomerase II/histidine kinase"/>
    <property type="match status" value="1"/>
</dbReference>
<feature type="domain" description="MutL C-terminal dimerisation" evidence="5">
    <location>
        <begin position="491"/>
        <end position="632"/>
    </location>
</feature>
<dbReference type="Gene3D" id="3.30.1370.100">
    <property type="entry name" value="MutL, C-terminal domain, regulatory subdomain"/>
    <property type="match status" value="1"/>
</dbReference>
<keyword evidence="3 4" id="KW-0234">DNA repair</keyword>
<reference evidence="7 8" key="1">
    <citation type="submission" date="2019-03" db="EMBL/GenBank/DDBJ databases">
        <title>Genomic Encyclopedia of Type Strains, Phase IV (KMG-IV): sequencing the most valuable type-strain genomes for metagenomic binning, comparative biology and taxonomic classification.</title>
        <authorList>
            <person name="Goeker M."/>
        </authorList>
    </citation>
    <scope>NUCLEOTIDE SEQUENCE [LARGE SCALE GENOMIC DNA]</scope>
    <source>
        <strain evidence="7 8">DSM 102940</strain>
    </source>
</reference>
<dbReference type="CDD" id="cd00782">
    <property type="entry name" value="MutL_Trans"/>
    <property type="match status" value="1"/>
</dbReference>
<dbReference type="EMBL" id="SLWV01000001">
    <property type="protein sequence ID" value="TCO79782.1"/>
    <property type="molecule type" value="Genomic_DNA"/>
</dbReference>
<dbReference type="PANTHER" id="PTHR10073:SF12">
    <property type="entry name" value="DNA MISMATCH REPAIR PROTEIN MLH1"/>
    <property type="match status" value="1"/>
</dbReference>
<evidence type="ECO:0000256" key="1">
    <source>
        <dbReference type="ARBA" id="ARBA00006082"/>
    </source>
</evidence>
<evidence type="ECO:0000256" key="2">
    <source>
        <dbReference type="ARBA" id="ARBA00022763"/>
    </source>
</evidence>
<comment type="caution">
    <text evidence="7">The sequence shown here is derived from an EMBL/GenBank/DDBJ whole genome shotgun (WGS) entry which is preliminary data.</text>
</comment>
<evidence type="ECO:0000313" key="7">
    <source>
        <dbReference type="EMBL" id="TCO79782.1"/>
    </source>
</evidence>
<dbReference type="OrthoDB" id="9763467at2"/>
<dbReference type="CDD" id="cd16926">
    <property type="entry name" value="HATPase_MutL-MLH-PMS-like"/>
    <property type="match status" value="1"/>
</dbReference>
<dbReference type="GO" id="GO:0032300">
    <property type="term" value="C:mismatch repair complex"/>
    <property type="evidence" value="ECO:0007669"/>
    <property type="project" value="InterPro"/>
</dbReference>
<evidence type="ECO:0000313" key="8">
    <source>
        <dbReference type="Proteomes" id="UP000294919"/>
    </source>
</evidence>
<dbReference type="InterPro" id="IPR020667">
    <property type="entry name" value="DNA_mismatch_repair_MutL"/>
</dbReference>
<dbReference type="InterPro" id="IPR036890">
    <property type="entry name" value="HATPase_C_sf"/>
</dbReference>
<dbReference type="SMART" id="SM01340">
    <property type="entry name" value="DNA_mis_repair"/>
    <property type="match status" value="1"/>
</dbReference>
<dbReference type="Pfam" id="PF08676">
    <property type="entry name" value="MutL_C"/>
    <property type="match status" value="1"/>
</dbReference>
<dbReference type="InterPro" id="IPR014721">
    <property type="entry name" value="Ribsml_uS5_D2-typ_fold_subgr"/>
</dbReference>